<dbReference type="SUPFAM" id="SSF53474">
    <property type="entry name" value="alpha/beta-Hydrolases"/>
    <property type="match status" value="1"/>
</dbReference>
<evidence type="ECO:0000313" key="4">
    <source>
        <dbReference type="Proteomes" id="UP000193570"/>
    </source>
</evidence>
<dbReference type="PANTHER" id="PTHR46623">
    <property type="entry name" value="CARBOXYMETHYLENEBUTENOLIDASE-RELATED"/>
    <property type="match status" value="1"/>
</dbReference>
<evidence type="ECO:0000313" key="3">
    <source>
        <dbReference type="EMBL" id="SLN64430.1"/>
    </source>
</evidence>
<gene>
    <name evidence="3" type="primary">clcD_1</name>
    <name evidence="3" type="ORF">ROJ8625_03274</name>
</gene>
<dbReference type="Proteomes" id="UP000193570">
    <property type="component" value="Unassembled WGS sequence"/>
</dbReference>
<dbReference type="OrthoDB" id="9771666at2"/>
<sequence>MSTGLTAKDFHPRILELYDALAHGRITREAFLRDAAPHVAEGGSAEALLDSLAPDYGAAPQVAPDDPAIRTARIDYRSPEGHRTVSALLARPAEADGPRPGVLVIHENRGLNPYIEDVARRLAKAGYIALAPDGLSAEGGYPGNDDDGREMQAALDQDKLRADFCAGYEVLRDHADTTSRTGALGFCWGGAMVNTLAVRYPDLSAGVAFYGRQPDPADVPRIEAPLLLHYAEADEKVNAGWPAYEAALKEHGKTYEAVMHPGVQHAFHNDTTPRYDAVAAERAWAQTLDFFARHLTE</sequence>
<protein>
    <submittedName>
        <fullName evidence="3">Carboxymethylenebutenolidase</fullName>
        <ecNumber evidence="3">3.1.1.45</ecNumber>
    </submittedName>
</protein>
<evidence type="ECO:0000259" key="1">
    <source>
        <dbReference type="Pfam" id="PF01738"/>
    </source>
</evidence>
<dbReference type="Gene3D" id="3.40.50.1820">
    <property type="entry name" value="alpha/beta hydrolase"/>
    <property type="match status" value="1"/>
</dbReference>
<keyword evidence="3" id="KW-0378">Hydrolase</keyword>
<dbReference type="RefSeq" id="WP_085792960.1">
    <property type="nucleotide sequence ID" value="NZ_FWFK01000006.1"/>
</dbReference>
<dbReference type="AlphaFoldDB" id="A0A1X6ZXI2"/>
<dbReference type="EC" id="3.1.1.45" evidence="3"/>
<dbReference type="Pfam" id="PF01738">
    <property type="entry name" value="DLH"/>
    <property type="match status" value="1"/>
</dbReference>
<dbReference type="PANTHER" id="PTHR46623:SF6">
    <property type="entry name" value="ALPHA_BETA-HYDROLASES SUPERFAMILY PROTEIN"/>
    <property type="match status" value="1"/>
</dbReference>
<dbReference type="InterPro" id="IPR029058">
    <property type="entry name" value="AB_hydrolase_fold"/>
</dbReference>
<reference evidence="3 4" key="1">
    <citation type="submission" date="2017-03" db="EMBL/GenBank/DDBJ databases">
        <authorList>
            <person name="Afonso C.L."/>
            <person name="Miller P.J."/>
            <person name="Scott M.A."/>
            <person name="Spackman E."/>
            <person name="Goraichik I."/>
            <person name="Dimitrov K.M."/>
            <person name="Suarez D.L."/>
            <person name="Swayne D.E."/>
        </authorList>
    </citation>
    <scope>NUCLEOTIDE SEQUENCE [LARGE SCALE GENOMIC DNA]</scope>
    <source>
        <strain evidence="3 4">CECT 8625</strain>
    </source>
</reference>
<evidence type="ECO:0000259" key="2">
    <source>
        <dbReference type="Pfam" id="PF23678"/>
    </source>
</evidence>
<dbReference type="Pfam" id="PF23678">
    <property type="entry name" value="YqhI"/>
    <property type="match status" value="1"/>
</dbReference>
<name>A0A1X6ZXI2_9RHOB</name>
<feature type="domain" description="YqhI" evidence="2">
    <location>
        <begin position="4"/>
        <end position="36"/>
    </location>
</feature>
<dbReference type="EMBL" id="FWFK01000006">
    <property type="protein sequence ID" value="SLN64430.1"/>
    <property type="molecule type" value="Genomic_DNA"/>
</dbReference>
<feature type="domain" description="Dienelactone hydrolase" evidence="1">
    <location>
        <begin position="86"/>
        <end position="294"/>
    </location>
</feature>
<dbReference type="InterPro" id="IPR057802">
    <property type="entry name" value="YqhI_dom"/>
</dbReference>
<dbReference type="InterPro" id="IPR051049">
    <property type="entry name" value="Dienelactone_hydrolase-like"/>
</dbReference>
<dbReference type="GO" id="GO:0008806">
    <property type="term" value="F:carboxymethylenebutenolidase activity"/>
    <property type="evidence" value="ECO:0007669"/>
    <property type="project" value="UniProtKB-EC"/>
</dbReference>
<organism evidence="3 4">
    <name type="scientific">Roseivivax jejudonensis</name>
    <dbReference type="NCBI Taxonomy" id="1529041"/>
    <lineage>
        <taxon>Bacteria</taxon>
        <taxon>Pseudomonadati</taxon>
        <taxon>Pseudomonadota</taxon>
        <taxon>Alphaproteobacteria</taxon>
        <taxon>Rhodobacterales</taxon>
        <taxon>Roseobacteraceae</taxon>
        <taxon>Roseivivax</taxon>
    </lineage>
</organism>
<dbReference type="InterPro" id="IPR002925">
    <property type="entry name" value="Dienelactn_hydro"/>
</dbReference>
<proteinExistence type="predicted"/>
<accession>A0A1X6ZXI2</accession>
<keyword evidence="4" id="KW-1185">Reference proteome</keyword>